<sequence>MQLDTLTLPDNFLWVNEFDWSPVAQSVERSLTGAFVVSESQKTYGRSIVLGDGENSWLTLAELEALFALAETPAHKMTLTLPDSRTFTVIFDRTEGSPFEAQQVLPLVTPESEHYYTVVIRLLTVEAD</sequence>
<accession>A0ABT0PH70</accession>
<dbReference type="Proteomes" id="UP001203338">
    <property type="component" value="Unassembled WGS sequence"/>
</dbReference>
<comment type="caution">
    <text evidence="1">The sequence shown here is derived from an EMBL/GenBank/DDBJ whole genome shotgun (WGS) entry which is preliminary data.</text>
</comment>
<evidence type="ECO:0000313" key="2">
    <source>
        <dbReference type="Proteomes" id="UP001203338"/>
    </source>
</evidence>
<gene>
    <name evidence="1" type="ORF">M3P05_12400</name>
</gene>
<organism evidence="1 2">
    <name type="scientific">Parendozoicomonas callyspongiae</name>
    <dbReference type="NCBI Taxonomy" id="2942213"/>
    <lineage>
        <taxon>Bacteria</taxon>
        <taxon>Pseudomonadati</taxon>
        <taxon>Pseudomonadota</taxon>
        <taxon>Gammaproteobacteria</taxon>
        <taxon>Oceanospirillales</taxon>
        <taxon>Endozoicomonadaceae</taxon>
        <taxon>Parendozoicomonas</taxon>
    </lineage>
</organism>
<dbReference type="RefSeq" id="WP_249700001.1">
    <property type="nucleotide sequence ID" value="NZ_JAMFLX010000016.1"/>
</dbReference>
<keyword evidence="2" id="KW-1185">Reference proteome</keyword>
<reference evidence="1 2" key="1">
    <citation type="submission" date="2022-05" db="EMBL/GenBank/DDBJ databases">
        <authorList>
            <person name="Park J.-S."/>
        </authorList>
    </citation>
    <scope>NUCLEOTIDE SEQUENCE [LARGE SCALE GENOMIC DNA]</scope>
    <source>
        <strain evidence="1 2">2012CJ34-2</strain>
    </source>
</reference>
<dbReference type="EMBL" id="JAMFLX010000016">
    <property type="protein sequence ID" value="MCL6270725.1"/>
    <property type="molecule type" value="Genomic_DNA"/>
</dbReference>
<evidence type="ECO:0000313" key="1">
    <source>
        <dbReference type="EMBL" id="MCL6270725.1"/>
    </source>
</evidence>
<proteinExistence type="predicted"/>
<name>A0ABT0PH70_9GAMM</name>
<protein>
    <submittedName>
        <fullName evidence="1">Uncharacterized protein</fullName>
    </submittedName>
</protein>